<dbReference type="InterPro" id="IPR056924">
    <property type="entry name" value="SH3_Tf2-1"/>
</dbReference>
<dbReference type="AlphaFoldDB" id="A0AAF0PPD9"/>
<sequence length="86" mass="9687">MKCVMRFRKRGKLSPRYVGLNQILSRIGKVAYELDLPNDLASVHPVFHVSLLKKCFGDLTSMVPLEGLGVKENLSYEEVSRPRGTP</sequence>
<reference evidence="2" key="1">
    <citation type="submission" date="2023-08" db="EMBL/GenBank/DDBJ databases">
        <title>A de novo genome assembly of Solanum verrucosum Schlechtendal, a Mexican diploid species geographically isolated from the other diploid A-genome species in potato relatives.</title>
        <authorList>
            <person name="Hosaka K."/>
        </authorList>
    </citation>
    <scope>NUCLEOTIDE SEQUENCE</scope>
    <source>
        <tissue evidence="2">Young leaves</tissue>
    </source>
</reference>
<gene>
    <name evidence="2" type="ORF">MTR67_001893</name>
</gene>
<accession>A0AAF0PPD9</accession>
<feature type="domain" description="Tf2-1-like SH3-like" evidence="1">
    <location>
        <begin position="5"/>
        <end position="55"/>
    </location>
</feature>
<evidence type="ECO:0000259" key="1">
    <source>
        <dbReference type="Pfam" id="PF24626"/>
    </source>
</evidence>
<protein>
    <recommendedName>
        <fullName evidence="1">Tf2-1-like SH3-like domain-containing protein</fullName>
    </recommendedName>
</protein>
<proteinExistence type="predicted"/>
<organism evidence="2 3">
    <name type="scientific">Solanum verrucosum</name>
    <dbReference type="NCBI Taxonomy" id="315347"/>
    <lineage>
        <taxon>Eukaryota</taxon>
        <taxon>Viridiplantae</taxon>
        <taxon>Streptophyta</taxon>
        <taxon>Embryophyta</taxon>
        <taxon>Tracheophyta</taxon>
        <taxon>Spermatophyta</taxon>
        <taxon>Magnoliopsida</taxon>
        <taxon>eudicotyledons</taxon>
        <taxon>Gunneridae</taxon>
        <taxon>Pentapetalae</taxon>
        <taxon>asterids</taxon>
        <taxon>lamiids</taxon>
        <taxon>Solanales</taxon>
        <taxon>Solanaceae</taxon>
        <taxon>Solanoideae</taxon>
        <taxon>Solaneae</taxon>
        <taxon>Solanum</taxon>
    </lineage>
</organism>
<evidence type="ECO:0000313" key="2">
    <source>
        <dbReference type="EMBL" id="WMV08508.1"/>
    </source>
</evidence>
<dbReference type="Proteomes" id="UP001234989">
    <property type="component" value="Chromosome 1"/>
</dbReference>
<dbReference type="Pfam" id="PF24626">
    <property type="entry name" value="SH3_Tf2-1"/>
    <property type="match status" value="1"/>
</dbReference>
<dbReference type="PANTHER" id="PTHR46148">
    <property type="entry name" value="CHROMO DOMAIN-CONTAINING PROTEIN"/>
    <property type="match status" value="1"/>
</dbReference>
<evidence type="ECO:0000313" key="3">
    <source>
        <dbReference type="Proteomes" id="UP001234989"/>
    </source>
</evidence>
<dbReference type="EMBL" id="CP133612">
    <property type="protein sequence ID" value="WMV08508.1"/>
    <property type="molecule type" value="Genomic_DNA"/>
</dbReference>
<keyword evidence="3" id="KW-1185">Reference proteome</keyword>
<dbReference type="PANTHER" id="PTHR46148:SF57">
    <property type="entry name" value="OS12G0499874 PROTEIN"/>
    <property type="match status" value="1"/>
</dbReference>
<name>A0AAF0PPD9_SOLVR</name>